<dbReference type="Proteomes" id="UP000001744">
    <property type="component" value="Unassembled WGS sequence"/>
</dbReference>
<name>T0S346_SCHJY</name>
<protein>
    <submittedName>
        <fullName evidence="2">Uncharacterized protein</fullName>
    </submittedName>
</protein>
<reference evidence="2 3" key="1">
    <citation type="journal article" date="2011" name="Science">
        <title>Comparative functional genomics of the fission yeasts.</title>
        <authorList>
            <person name="Rhind N."/>
            <person name="Chen Z."/>
            <person name="Yassour M."/>
            <person name="Thompson D.A."/>
            <person name="Haas B.J."/>
            <person name="Habib N."/>
            <person name="Wapinski I."/>
            <person name="Roy S."/>
            <person name="Lin M.F."/>
            <person name="Heiman D.I."/>
            <person name="Young S.K."/>
            <person name="Furuya K."/>
            <person name="Guo Y."/>
            <person name="Pidoux A."/>
            <person name="Chen H.M."/>
            <person name="Robbertse B."/>
            <person name="Goldberg J.M."/>
            <person name="Aoki K."/>
            <person name="Bayne E.H."/>
            <person name="Berlin A.M."/>
            <person name="Desjardins C.A."/>
            <person name="Dobbs E."/>
            <person name="Dukaj L."/>
            <person name="Fan L."/>
            <person name="FitzGerald M.G."/>
            <person name="French C."/>
            <person name="Gujja S."/>
            <person name="Hansen K."/>
            <person name="Keifenheim D."/>
            <person name="Levin J.Z."/>
            <person name="Mosher R.A."/>
            <person name="Mueller C.A."/>
            <person name="Pfiffner J."/>
            <person name="Priest M."/>
            <person name="Russ C."/>
            <person name="Smialowska A."/>
            <person name="Swoboda P."/>
            <person name="Sykes S.M."/>
            <person name="Vaughn M."/>
            <person name="Vengrova S."/>
            <person name="Yoder R."/>
            <person name="Zeng Q."/>
            <person name="Allshire R."/>
            <person name="Baulcombe D."/>
            <person name="Birren B.W."/>
            <person name="Brown W."/>
            <person name="Ekwall K."/>
            <person name="Kellis M."/>
            <person name="Leatherwood J."/>
            <person name="Levin H."/>
            <person name="Margalit H."/>
            <person name="Martienssen R."/>
            <person name="Nieduszynski C.A."/>
            <person name="Spatafora J.W."/>
            <person name="Friedman N."/>
            <person name="Dalgaard J.Z."/>
            <person name="Baumann P."/>
            <person name="Niki H."/>
            <person name="Regev A."/>
            <person name="Nusbaum C."/>
        </authorList>
    </citation>
    <scope>NUCLEOTIDE SEQUENCE [LARGE SCALE GENOMIC DNA]</scope>
    <source>
        <strain evidence="3">yFS275 / FY16936</strain>
    </source>
</reference>
<accession>T0S346</accession>
<evidence type="ECO:0000313" key="3">
    <source>
        <dbReference type="Proteomes" id="UP000001744"/>
    </source>
</evidence>
<evidence type="ECO:0000313" key="2">
    <source>
        <dbReference type="EMBL" id="EQC53046.1"/>
    </source>
</evidence>
<organism evidence="2 3">
    <name type="scientific">Schizosaccharomyces japonicus (strain yFS275 / FY16936)</name>
    <name type="common">Fission yeast</name>
    <dbReference type="NCBI Taxonomy" id="402676"/>
    <lineage>
        <taxon>Eukaryota</taxon>
        <taxon>Fungi</taxon>
        <taxon>Dikarya</taxon>
        <taxon>Ascomycota</taxon>
        <taxon>Taphrinomycotina</taxon>
        <taxon>Schizosaccharomycetes</taxon>
        <taxon>Schizosaccharomycetales</taxon>
        <taxon>Schizosaccharomycetaceae</taxon>
        <taxon>Schizosaccharomyces</taxon>
    </lineage>
</organism>
<dbReference type="AlphaFoldDB" id="T0S346"/>
<sequence length="130" mass="14529">MTDTVRQFTEPNPKDRCRSCCVSDHEQCTCISTIIQTPRNAVPRIRRGPRTRRFPIGIHVGRRKTSSVPPLSPPGNPRRFLPRGAWCVPLGSQRIPIPLAQSIQLTPRAPLSLKRLTGSLSPQASWCPRS</sequence>
<evidence type="ECO:0000256" key="1">
    <source>
        <dbReference type="SAM" id="MobiDB-lite"/>
    </source>
</evidence>
<dbReference type="EMBL" id="KE651166">
    <property type="protein sequence ID" value="EQC53046.1"/>
    <property type="molecule type" value="Genomic_DNA"/>
</dbReference>
<dbReference type="HOGENOM" id="CLU_1939365_0_0_1"/>
<proteinExistence type="predicted"/>
<dbReference type="RefSeq" id="XP_011048974.1">
    <property type="nucleotide sequence ID" value="XM_011050672.1"/>
</dbReference>
<dbReference type="GeneID" id="22831096"/>
<dbReference type="JaponicusDB" id="SJAG_05872"/>
<keyword evidence="3" id="KW-1185">Reference proteome</keyword>
<feature type="region of interest" description="Disordered" evidence="1">
    <location>
        <begin position="47"/>
        <end position="77"/>
    </location>
</feature>
<dbReference type="VEuPathDB" id="FungiDB:SJAG_05872"/>
<gene>
    <name evidence="2" type="ORF">SJAG_05872</name>
</gene>